<proteinExistence type="inferred from homology"/>
<comment type="subcellular location">
    <subcellularLocation>
        <location evidence="1 8">Cell membrane</location>
        <topology evidence="1 8">Multi-pass membrane protein</topology>
    </subcellularLocation>
</comment>
<evidence type="ECO:0000256" key="7">
    <source>
        <dbReference type="ARBA" id="ARBA00035585"/>
    </source>
</evidence>
<dbReference type="GO" id="GO:0005886">
    <property type="term" value="C:plasma membrane"/>
    <property type="evidence" value="ECO:0007669"/>
    <property type="project" value="UniProtKB-SubCell"/>
</dbReference>
<feature type="transmembrane region" description="Helical" evidence="8">
    <location>
        <begin position="31"/>
        <end position="51"/>
    </location>
</feature>
<name>A0A832YSQ2_9EURY</name>
<keyword evidence="5 8" id="KW-0472">Membrane</keyword>
<protein>
    <recommendedName>
        <fullName evidence="8">Fluoride-specific ion channel FluC</fullName>
    </recommendedName>
</protein>
<dbReference type="Pfam" id="PF02537">
    <property type="entry name" value="CRCB"/>
    <property type="match status" value="1"/>
</dbReference>
<evidence type="ECO:0000313" key="10">
    <source>
        <dbReference type="Proteomes" id="UP000605144"/>
    </source>
</evidence>
<dbReference type="GO" id="GO:0062054">
    <property type="term" value="F:fluoride channel activity"/>
    <property type="evidence" value="ECO:0007669"/>
    <property type="project" value="UniProtKB-UniRule"/>
</dbReference>
<keyword evidence="8" id="KW-0915">Sodium</keyword>
<evidence type="ECO:0000313" key="9">
    <source>
        <dbReference type="EMBL" id="HIP17385.1"/>
    </source>
</evidence>
<evidence type="ECO:0000256" key="8">
    <source>
        <dbReference type="HAMAP-Rule" id="MF_00454"/>
    </source>
</evidence>
<evidence type="ECO:0000256" key="2">
    <source>
        <dbReference type="ARBA" id="ARBA00022475"/>
    </source>
</evidence>
<dbReference type="NCBIfam" id="TIGR00494">
    <property type="entry name" value="crcB"/>
    <property type="match status" value="1"/>
</dbReference>
<keyword evidence="8" id="KW-0479">Metal-binding</keyword>
<feature type="transmembrane region" description="Helical" evidence="8">
    <location>
        <begin position="91"/>
        <end position="111"/>
    </location>
</feature>
<reference evidence="9" key="1">
    <citation type="journal article" date="2020" name="ISME J.">
        <title>Gammaproteobacteria mediating utilization of methyl-, sulfur- and petroleum organic compounds in deep ocean hydrothermal plumes.</title>
        <authorList>
            <person name="Zhou Z."/>
            <person name="Liu Y."/>
            <person name="Pan J."/>
            <person name="Cron B.R."/>
            <person name="Toner B.M."/>
            <person name="Anantharaman K."/>
            <person name="Breier J.A."/>
            <person name="Dick G.J."/>
            <person name="Li M."/>
        </authorList>
    </citation>
    <scope>NUCLEOTIDE SEQUENCE</scope>
    <source>
        <strain evidence="9">SZUA-1385</strain>
    </source>
</reference>
<dbReference type="PANTHER" id="PTHR28259:SF1">
    <property type="entry name" value="FLUORIDE EXPORT PROTEIN 1-RELATED"/>
    <property type="match status" value="1"/>
</dbReference>
<evidence type="ECO:0000256" key="1">
    <source>
        <dbReference type="ARBA" id="ARBA00004651"/>
    </source>
</evidence>
<feature type="transmembrane region" description="Helical" evidence="8">
    <location>
        <begin position="5"/>
        <end position="25"/>
    </location>
</feature>
<feature type="transmembrane region" description="Helical" evidence="8">
    <location>
        <begin position="63"/>
        <end position="79"/>
    </location>
</feature>
<dbReference type="AlphaFoldDB" id="A0A832YSQ2"/>
<dbReference type="Proteomes" id="UP000605144">
    <property type="component" value="Unassembled WGS sequence"/>
</dbReference>
<keyword evidence="8" id="KW-0407">Ion channel</keyword>
<dbReference type="PANTHER" id="PTHR28259">
    <property type="entry name" value="FLUORIDE EXPORT PROTEIN 1-RELATED"/>
    <property type="match status" value="1"/>
</dbReference>
<dbReference type="GO" id="GO:0046872">
    <property type="term" value="F:metal ion binding"/>
    <property type="evidence" value="ECO:0007669"/>
    <property type="project" value="UniProtKB-KW"/>
</dbReference>
<keyword evidence="8" id="KW-0813">Transport</keyword>
<comment type="similarity">
    <text evidence="6 8">Belongs to the fluoride channel Fluc/FEX (TC 1.A.43) family.</text>
</comment>
<sequence>MKEFLIIGFGGFFGAIFRYVISNIIPAKFGLPLGTFAVNLIGSFIVGFFMYSPLNNLHPEYRFLIITGFCGALSTFSTFTYENFFLLERGYFINVIVNIFLNILGCLMAIYMGKSLSMFLLGNY</sequence>
<dbReference type="InterPro" id="IPR003691">
    <property type="entry name" value="FluC"/>
</dbReference>
<feature type="binding site" evidence="8">
    <location>
        <position position="74"/>
    </location>
    <ligand>
        <name>Na(+)</name>
        <dbReference type="ChEBI" id="CHEBI:29101"/>
        <note>structural</note>
    </ligand>
</feature>
<feature type="binding site" evidence="8">
    <location>
        <position position="71"/>
    </location>
    <ligand>
        <name>Na(+)</name>
        <dbReference type="ChEBI" id="CHEBI:29101"/>
        <note>structural</note>
    </ligand>
</feature>
<keyword evidence="4 8" id="KW-1133">Transmembrane helix</keyword>
<comment type="catalytic activity">
    <reaction evidence="7">
        <text>fluoride(in) = fluoride(out)</text>
        <dbReference type="Rhea" id="RHEA:76159"/>
        <dbReference type="ChEBI" id="CHEBI:17051"/>
    </reaction>
    <physiologicalReaction direction="left-to-right" evidence="7">
        <dbReference type="Rhea" id="RHEA:76160"/>
    </physiologicalReaction>
</comment>
<organism evidence="9 10">
    <name type="scientific">Methanothermococcus okinawensis</name>
    <dbReference type="NCBI Taxonomy" id="155863"/>
    <lineage>
        <taxon>Archaea</taxon>
        <taxon>Methanobacteriati</taxon>
        <taxon>Methanobacteriota</taxon>
        <taxon>Methanomada group</taxon>
        <taxon>Methanococci</taxon>
        <taxon>Methanococcales</taxon>
        <taxon>Methanococcaceae</taxon>
        <taxon>Methanothermococcus</taxon>
    </lineage>
</organism>
<dbReference type="EMBL" id="DQSV01000074">
    <property type="protein sequence ID" value="HIP17385.1"/>
    <property type="molecule type" value="Genomic_DNA"/>
</dbReference>
<dbReference type="GO" id="GO:0140114">
    <property type="term" value="P:cellular detoxification of fluoride"/>
    <property type="evidence" value="ECO:0007669"/>
    <property type="project" value="UniProtKB-UniRule"/>
</dbReference>
<comment type="caution">
    <text evidence="9">The sequence shown here is derived from an EMBL/GenBank/DDBJ whole genome shotgun (WGS) entry which is preliminary data.</text>
</comment>
<evidence type="ECO:0000256" key="3">
    <source>
        <dbReference type="ARBA" id="ARBA00022692"/>
    </source>
</evidence>
<keyword evidence="8" id="KW-0406">Ion transport</keyword>
<gene>
    <name evidence="8 9" type="primary">crcB</name>
    <name evidence="8" type="synonym">fluC</name>
    <name evidence="9" type="ORF">EYG76_03670</name>
</gene>
<accession>A0A832YSQ2</accession>
<comment type="activity regulation">
    <text evidence="8">Na(+) is not transported, but it plays an essential structural role and its presence is essential for fluoride channel function.</text>
</comment>
<dbReference type="HAMAP" id="MF_00454">
    <property type="entry name" value="FluC"/>
    <property type="match status" value="1"/>
</dbReference>
<evidence type="ECO:0000256" key="5">
    <source>
        <dbReference type="ARBA" id="ARBA00023136"/>
    </source>
</evidence>
<evidence type="ECO:0000256" key="6">
    <source>
        <dbReference type="ARBA" id="ARBA00035120"/>
    </source>
</evidence>
<evidence type="ECO:0000256" key="4">
    <source>
        <dbReference type="ARBA" id="ARBA00022989"/>
    </source>
</evidence>
<comment type="function">
    <text evidence="8">Fluoride-specific ion channel. Important for reducing fluoride concentration in the cell, thus reducing its toxicity.</text>
</comment>
<keyword evidence="2 8" id="KW-1003">Cell membrane</keyword>
<keyword evidence="3 8" id="KW-0812">Transmembrane</keyword>